<organism evidence="4 5">
    <name type="scientific">Dryococelus australis</name>
    <dbReference type="NCBI Taxonomy" id="614101"/>
    <lineage>
        <taxon>Eukaryota</taxon>
        <taxon>Metazoa</taxon>
        <taxon>Ecdysozoa</taxon>
        <taxon>Arthropoda</taxon>
        <taxon>Hexapoda</taxon>
        <taxon>Insecta</taxon>
        <taxon>Pterygota</taxon>
        <taxon>Neoptera</taxon>
        <taxon>Polyneoptera</taxon>
        <taxon>Phasmatodea</taxon>
        <taxon>Verophasmatodea</taxon>
        <taxon>Anareolatae</taxon>
        <taxon>Phasmatidae</taxon>
        <taxon>Eurycanthinae</taxon>
        <taxon>Dryococelus</taxon>
    </lineage>
</organism>
<dbReference type="SMART" id="SM00674">
    <property type="entry name" value="CENPB"/>
    <property type="match status" value="1"/>
</dbReference>
<dbReference type="PANTHER" id="PTHR19303:SF73">
    <property type="entry name" value="PROTEIN PDC2"/>
    <property type="match status" value="1"/>
</dbReference>
<gene>
    <name evidence="4" type="ORF">PR048_013210</name>
</gene>
<feature type="domain" description="HTH CENPB-type" evidence="3">
    <location>
        <begin position="44"/>
        <end position="115"/>
    </location>
</feature>
<dbReference type="InterPro" id="IPR006600">
    <property type="entry name" value="HTH_CenpB_DNA-bd_dom"/>
</dbReference>
<dbReference type="InterPro" id="IPR050863">
    <property type="entry name" value="CenT-Element_Derived"/>
</dbReference>
<keyword evidence="5" id="KW-1185">Reference proteome</keyword>
<dbReference type="PANTHER" id="PTHR19303">
    <property type="entry name" value="TRANSPOSON"/>
    <property type="match status" value="1"/>
</dbReference>
<evidence type="ECO:0000259" key="3">
    <source>
        <dbReference type="PROSITE" id="PS51253"/>
    </source>
</evidence>
<evidence type="ECO:0000256" key="2">
    <source>
        <dbReference type="ARBA" id="ARBA00023125"/>
    </source>
</evidence>
<dbReference type="PROSITE" id="PS51253">
    <property type="entry name" value="HTH_CENPB"/>
    <property type="match status" value="1"/>
</dbReference>
<comment type="caution">
    <text evidence="4">The sequence shown here is derived from an EMBL/GenBank/DDBJ whole genome shotgun (WGS) entry which is preliminary data.</text>
</comment>
<dbReference type="Gene3D" id="1.10.10.60">
    <property type="entry name" value="Homeodomain-like"/>
    <property type="match status" value="1"/>
</dbReference>
<dbReference type="InterPro" id="IPR009057">
    <property type="entry name" value="Homeodomain-like_sf"/>
</dbReference>
<keyword evidence="2" id="KW-0238">DNA-binding</keyword>
<reference evidence="4 5" key="1">
    <citation type="submission" date="2023-02" db="EMBL/GenBank/DDBJ databases">
        <title>LHISI_Scaffold_Assembly.</title>
        <authorList>
            <person name="Stuart O.P."/>
            <person name="Cleave R."/>
            <person name="Magrath M.J.L."/>
            <person name="Mikheyev A.S."/>
        </authorList>
    </citation>
    <scope>NUCLEOTIDE SEQUENCE [LARGE SCALE GENOMIC DNA]</scope>
    <source>
        <strain evidence="4">Daus_M_001</strain>
        <tissue evidence="4">Leg muscle</tissue>
    </source>
</reference>
<evidence type="ECO:0000313" key="5">
    <source>
        <dbReference type="Proteomes" id="UP001159363"/>
    </source>
</evidence>
<evidence type="ECO:0000313" key="4">
    <source>
        <dbReference type="EMBL" id="KAJ8886996.1"/>
    </source>
</evidence>
<evidence type="ECO:0000256" key="1">
    <source>
        <dbReference type="ARBA" id="ARBA00004123"/>
    </source>
</evidence>
<dbReference type="Pfam" id="PF03184">
    <property type="entry name" value="DDE_1"/>
    <property type="match status" value="1"/>
</dbReference>
<dbReference type="SUPFAM" id="SSF46689">
    <property type="entry name" value="Homeodomain-like"/>
    <property type="match status" value="1"/>
</dbReference>
<accession>A0ABQ9HRI8</accession>
<dbReference type="Pfam" id="PF03221">
    <property type="entry name" value="HTH_Tnp_Tc5"/>
    <property type="match status" value="1"/>
</dbReference>
<dbReference type="Proteomes" id="UP001159363">
    <property type="component" value="Chromosome X"/>
</dbReference>
<name>A0ABQ9HRI8_9NEOP</name>
<protein>
    <recommendedName>
        <fullName evidence="3">HTH CENPB-type domain-containing protein</fullName>
    </recommendedName>
</protein>
<proteinExistence type="predicted"/>
<dbReference type="EMBL" id="JARBHB010000004">
    <property type="protein sequence ID" value="KAJ8886996.1"/>
    <property type="molecule type" value="Genomic_DNA"/>
</dbReference>
<sequence>MGSKRKTLDLATIIIIMKIQKGKGSKADIMLEYDVVEKGGRNMKMKKLQGADHEDVEKDLLAWFNQSRGQNMTIMGPMIQEKTNLFAIMLKVDGFKCSTGWLDRFKRQNGITWHKVVRESAAVPCGVMEQWLLTVHKILERYSPQDIYNTDETGVVYNLMPDCTLVAKGDTCKGGGGKRSKECLTVLLCANMDGSDKGDTLPCCYDYNKKAWMTSDLFTKWLKAFNACVSTHNMKVIMFIDNCPAHPSRVTQHRACVPASKRHQRIAANGPGHHTAVIYFTVHLGLAYLN</sequence>
<comment type="subcellular location">
    <subcellularLocation>
        <location evidence="1">Nucleus</location>
    </subcellularLocation>
</comment>
<dbReference type="InterPro" id="IPR004875">
    <property type="entry name" value="DDE_SF_endonuclease_dom"/>
</dbReference>